<evidence type="ECO:0000259" key="1">
    <source>
        <dbReference type="PROSITE" id="PS50181"/>
    </source>
</evidence>
<dbReference type="Pfam" id="PF23622">
    <property type="entry name" value="LRR_At1g61320_AtMIF1"/>
    <property type="match status" value="1"/>
</dbReference>
<sequence>MWEQGDLSETDSSSPPLPPRIRKFWPGVWKRLKPASQSLCEIMAQDLISQLPDDVLLLIIGKLTLLDSVRASMLSHRWNLICFTRPDLVFDRSIMFLAPHSHVLPGSCDCRQYEGKFIRAVDQVLRSYQGRNLRSFKVRFCLGSNSTDGIDRWISFAIGMGGEELSLGLYCDEMDCLDIRCAVDWCGALTEGKYVFQLPNFEGSKSNLKSLRLVACLLGQYSPDQFRCLQTLTVVCSNLARYDLHGMFTCLLTLKTLTFERCTLPGKLSLSSLTQLENFMLMSSAGVELVEISNMNLVSFQCVRNYYIFPFALRRAPNLKRLSFGATTNELSWILYHLPKHCPALQSLAISGFTKLVKHPLLRTANFRKVKELCLIHDEASQFGILNMNRLFRAFPCLQKLEFRAESPDLEEEKAGVKEYVHKRLKRVVMAGFHGTPSEIVCVIYLLTHTTVLERLVINPEFSVHHPWHLWRADISLSKEEREKICDRLQPFCKDGVLTLH</sequence>
<dbReference type="InterPro" id="IPR055357">
    <property type="entry name" value="LRR_At1g61320_AtMIF1"/>
</dbReference>
<keyword evidence="3" id="KW-1185">Reference proteome</keyword>
<dbReference type="AlphaFoldDB" id="A0A9Q0FV06"/>
<dbReference type="SUPFAM" id="SSF52047">
    <property type="entry name" value="RNI-like"/>
    <property type="match status" value="1"/>
</dbReference>
<dbReference type="PROSITE" id="PS50181">
    <property type="entry name" value="FBOX"/>
    <property type="match status" value="1"/>
</dbReference>
<feature type="domain" description="F-box" evidence="1">
    <location>
        <begin position="45"/>
        <end position="93"/>
    </location>
</feature>
<dbReference type="InterPro" id="IPR036047">
    <property type="entry name" value="F-box-like_dom_sf"/>
</dbReference>
<reference evidence="2" key="2">
    <citation type="journal article" date="2023" name="Plants (Basel)">
        <title>Annotation of the Turnera subulata (Passifloraceae) Draft Genome Reveals the S-Locus Evolved after the Divergence of Turneroideae from Passifloroideae in a Stepwise Manner.</title>
        <authorList>
            <person name="Henning P.M."/>
            <person name="Roalson E.H."/>
            <person name="Mir W."/>
            <person name="McCubbin A.G."/>
            <person name="Shore J.S."/>
        </authorList>
    </citation>
    <scope>NUCLEOTIDE SEQUENCE</scope>
    <source>
        <strain evidence="2">F60SS</strain>
    </source>
</reference>
<reference evidence="2" key="1">
    <citation type="submission" date="2022-02" db="EMBL/GenBank/DDBJ databases">
        <authorList>
            <person name="Henning P.M."/>
            <person name="McCubbin A.G."/>
            <person name="Shore J.S."/>
        </authorList>
    </citation>
    <scope>NUCLEOTIDE SEQUENCE</scope>
    <source>
        <strain evidence="2">F60SS</strain>
        <tissue evidence="2">Leaves</tissue>
    </source>
</reference>
<dbReference type="InterPro" id="IPR053772">
    <property type="entry name" value="At1g61320/At1g61330-like"/>
</dbReference>
<name>A0A9Q0FV06_9ROSI</name>
<dbReference type="Proteomes" id="UP001141552">
    <property type="component" value="Unassembled WGS sequence"/>
</dbReference>
<dbReference type="Pfam" id="PF00646">
    <property type="entry name" value="F-box"/>
    <property type="match status" value="1"/>
</dbReference>
<dbReference type="OrthoDB" id="1404129at2759"/>
<dbReference type="EMBL" id="JAKUCV010003651">
    <property type="protein sequence ID" value="KAJ4838106.1"/>
    <property type="molecule type" value="Genomic_DNA"/>
</dbReference>
<dbReference type="PANTHER" id="PTHR34145:SF28">
    <property type="entry name" value="F-BOX DOMAIN-CONTAINING PROTEIN"/>
    <property type="match status" value="1"/>
</dbReference>
<organism evidence="2 3">
    <name type="scientific">Turnera subulata</name>
    <dbReference type="NCBI Taxonomy" id="218843"/>
    <lineage>
        <taxon>Eukaryota</taxon>
        <taxon>Viridiplantae</taxon>
        <taxon>Streptophyta</taxon>
        <taxon>Embryophyta</taxon>
        <taxon>Tracheophyta</taxon>
        <taxon>Spermatophyta</taxon>
        <taxon>Magnoliopsida</taxon>
        <taxon>eudicotyledons</taxon>
        <taxon>Gunneridae</taxon>
        <taxon>Pentapetalae</taxon>
        <taxon>rosids</taxon>
        <taxon>fabids</taxon>
        <taxon>Malpighiales</taxon>
        <taxon>Passifloraceae</taxon>
        <taxon>Turnera</taxon>
    </lineage>
</organism>
<comment type="caution">
    <text evidence="2">The sequence shown here is derived from an EMBL/GenBank/DDBJ whole genome shotgun (WGS) entry which is preliminary data.</text>
</comment>
<accession>A0A9Q0FV06</accession>
<evidence type="ECO:0000313" key="3">
    <source>
        <dbReference type="Proteomes" id="UP001141552"/>
    </source>
</evidence>
<dbReference type="InterPro" id="IPR032675">
    <property type="entry name" value="LRR_dom_sf"/>
</dbReference>
<dbReference type="PANTHER" id="PTHR34145">
    <property type="entry name" value="OS02G0105600 PROTEIN"/>
    <property type="match status" value="1"/>
</dbReference>
<evidence type="ECO:0000313" key="2">
    <source>
        <dbReference type="EMBL" id="KAJ4838106.1"/>
    </source>
</evidence>
<proteinExistence type="predicted"/>
<dbReference type="SUPFAM" id="SSF81383">
    <property type="entry name" value="F-box domain"/>
    <property type="match status" value="1"/>
</dbReference>
<protein>
    <recommendedName>
        <fullName evidence="1">F-box domain-containing protein</fullName>
    </recommendedName>
</protein>
<gene>
    <name evidence="2" type="ORF">Tsubulata_039651</name>
</gene>
<dbReference type="InterPro" id="IPR001810">
    <property type="entry name" value="F-box_dom"/>
</dbReference>
<dbReference type="Gene3D" id="3.80.10.10">
    <property type="entry name" value="Ribonuclease Inhibitor"/>
    <property type="match status" value="1"/>
</dbReference>
<dbReference type="Gene3D" id="1.20.1280.50">
    <property type="match status" value="1"/>
</dbReference>